<comment type="function">
    <text evidence="7">The globular domain of the protein is located near the polypeptide exit tunnel on the outside of the subunit, while an extended beta-hairpin is found that lines the wall of the exit tunnel in the center of the 70S ribosome.</text>
</comment>
<evidence type="ECO:0000256" key="7">
    <source>
        <dbReference type="HAMAP-Rule" id="MF_01331"/>
    </source>
</evidence>
<dbReference type="GO" id="GO:0003735">
    <property type="term" value="F:structural constituent of ribosome"/>
    <property type="evidence" value="ECO:0007669"/>
    <property type="project" value="InterPro"/>
</dbReference>
<accession>A0A0G1QTX7</accession>
<dbReference type="InterPro" id="IPR001063">
    <property type="entry name" value="Ribosomal_uL22"/>
</dbReference>
<dbReference type="PATRIC" id="fig|1619111.3.peg.295"/>
<dbReference type="PANTHER" id="PTHR13501:SF8">
    <property type="entry name" value="LARGE RIBOSOMAL SUBUNIT PROTEIN UL22M"/>
    <property type="match status" value="1"/>
</dbReference>
<evidence type="ECO:0000313" key="11">
    <source>
        <dbReference type="EMBL" id="KKU48344.1"/>
    </source>
</evidence>
<comment type="caution">
    <text evidence="11">The sequence shown here is derived from an EMBL/GenBank/DDBJ whole genome shotgun (WGS) entry which is preliminary data.</text>
</comment>
<dbReference type="NCBIfam" id="TIGR01044">
    <property type="entry name" value="rplV_bact"/>
    <property type="match status" value="1"/>
</dbReference>
<keyword evidence="4 7" id="KW-0689">Ribosomal protein</keyword>
<evidence type="ECO:0000256" key="4">
    <source>
        <dbReference type="ARBA" id="ARBA00022980"/>
    </source>
</evidence>
<dbReference type="PANTHER" id="PTHR13501">
    <property type="entry name" value="CHLOROPLAST 50S RIBOSOMAL PROTEIN L22-RELATED"/>
    <property type="match status" value="1"/>
</dbReference>
<name>A0A0G1QTX7_UNCKA</name>
<protein>
    <recommendedName>
        <fullName evidence="6 7">Large ribosomal subunit protein uL22</fullName>
    </recommendedName>
</protein>
<proteinExistence type="inferred from homology"/>
<organism evidence="11 12">
    <name type="scientific">candidate division WWE3 bacterium GW2011_GWA2_46_9</name>
    <dbReference type="NCBI Taxonomy" id="1619111"/>
    <lineage>
        <taxon>Bacteria</taxon>
        <taxon>Katanobacteria</taxon>
    </lineage>
</organism>
<dbReference type="EMBL" id="LCNE01000018">
    <property type="protein sequence ID" value="KKU48344.1"/>
    <property type="molecule type" value="Genomic_DNA"/>
</dbReference>
<sequence length="137" mass="15418">MANLLRQEYLGGIRQRNWLKTMKKAQVYATHKYARLAPNKVRVVIDLVRGQPVSEALRILKFDKTKAADLLTKVLKSAVANASNNHNLKTENMFVDEVYANGGPMHKRIRIVAKSRTSPILKRTSHIVVGISERGGK</sequence>
<reference evidence="11 12" key="1">
    <citation type="journal article" date="2015" name="Nature">
        <title>rRNA introns, odd ribosomes, and small enigmatic genomes across a large radiation of phyla.</title>
        <authorList>
            <person name="Brown C.T."/>
            <person name="Hug L.A."/>
            <person name="Thomas B.C."/>
            <person name="Sharon I."/>
            <person name="Castelle C.J."/>
            <person name="Singh A."/>
            <person name="Wilkins M.J."/>
            <person name="Williams K.H."/>
            <person name="Banfield J.F."/>
        </authorList>
    </citation>
    <scope>NUCLEOTIDE SEQUENCE [LARGE SCALE GENOMIC DNA]</scope>
</reference>
<keyword evidence="2 7" id="KW-0699">rRNA-binding</keyword>
<dbReference type="Pfam" id="PF00237">
    <property type="entry name" value="Ribosomal_L22"/>
    <property type="match status" value="1"/>
</dbReference>
<evidence type="ECO:0000256" key="1">
    <source>
        <dbReference type="ARBA" id="ARBA00009451"/>
    </source>
</evidence>
<dbReference type="HAMAP" id="MF_01331_B">
    <property type="entry name" value="Ribosomal_uL22_B"/>
    <property type="match status" value="1"/>
</dbReference>
<dbReference type="InterPro" id="IPR047867">
    <property type="entry name" value="Ribosomal_uL22_bac/org-type"/>
</dbReference>
<comment type="similarity">
    <text evidence="1 7 8">Belongs to the universal ribosomal protein uL22 family.</text>
</comment>
<dbReference type="Proteomes" id="UP000033946">
    <property type="component" value="Unassembled WGS sequence"/>
</dbReference>
<dbReference type="GO" id="GO:0019843">
    <property type="term" value="F:rRNA binding"/>
    <property type="evidence" value="ECO:0007669"/>
    <property type="project" value="UniProtKB-UniRule"/>
</dbReference>
<dbReference type="InterPro" id="IPR005727">
    <property type="entry name" value="Ribosomal_uL22_bac/chlpt-type"/>
</dbReference>
<evidence type="ECO:0000256" key="9">
    <source>
        <dbReference type="RuleBase" id="RU004006"/>
    </source>
</evidence>
<keyword evidence="3 7" id="KW-0694">RNA-binding</keyword>
<dbReference type="GO" id="GO:0022625">
    <property type="term" value="C:cytosolic large ribosomal subunit"/>
    <property type="evidence" value="ECO:0007669"/>
    <property type="project" value="TreeGrafter"/>
</dbReference>
<dbReference type="AlphaFoldDB" id="A0A0G1QTX7"/>
<dbReference type="GO" id="GO:0006412">
    <property type="term" value="P:translation"/>
    <property type="evidence" value="ECO:0007669"/>
    <property type="project" value="UniProtKB-UniRule"/>
</dbReference>
<evidence type="ECO:0000256" key="2">
    <source>
        <dbReference type="ARBA" id="ARBA00022730"/>
    </source>
</evidence>
<dbReference type="SUPFAM" id="SSF54843">
    <property type="entry name" value="Ribosomal protein L22"/>
    <property type="match status" value="1"/>
</dbReference>
<evidence type="ECO:0000256" key="5">
    <source>
        <dbReference type="ARBA" id="ARBA00023274"/>
    </source>
</evidence>
<keyword evidence="5 7" id="KW-0687">Ribonucleoprotein</keyword>
<evidence type="ECO:0000256" key="3">
    <source>
        <dbReference type="ARBA" id="ARBA00022884"/>
    </source>
</evidence>
<dbReference type="InterPro" id="IPR036394">
    <property type="entry name" value="Ribosomal_uL22_sf"/>
</dbReference>
<gene>
    <name evidence="7" type="primary">rplV</name>
    <name evidence="11" type="ORF">UX69_C0018G0009</name>
</gene>
<dbReference type="Gene3D" id="3.90.470.10">
    <property type="entry name" value="Ribosomal protein L22/L17"/>
    <property type="match status" value="1"/>
</dbReference>
<evidence type="ECO:0000256" key="6">
    <source>
        <dbReference type="ARBA" id="ARBA00035207"/>
    </source>
</evidence>
<comment type="function">
    <text evidence="7 10">This protein binds specifically to 23S rRNA; its binding is stimulated by other ribosomal proteins, e.g., L4, L17, and L20. It is important during the early stages of 50S assembly. It makes multiple contacts with different domains of the 23S rRNA in the assembled 50S subunit and ribosome.</text>
</comment>
<evidence type="ECO:0000313" key="12">
    <source>
        <dbReference type="Proteomes" id="UP000033946"/>
    </source>
</evidence>
<comment type="subunit">
    <text evidence="7 9">Part of the 50S ribosomal subunit.</text>
</comment>
<evidence type="ECO:0000256" key="8">
    <source>
        <dbReference type="RuleBase" id="RU004005"/>
    </source>
</evidence>
<evidence type="ECO:0000256" key="10">
    <source>
        <dbReference type="RuleBase" id="RU004008"/>
    </source>
</evidence>